<dbReference type="RefSeq" id="WP_019226743.1">
    <property type="nucleotide sequence ID" value="NZ_CP046996.1"/>
</dbReference>
<feature type="signal peptide" evidence="1">
    <location>
        <begin position="1"/>
        <end position="23"/>
    </location>
</feature>
<sequence>MKKKLIPLLTLTIILCSSVAAYAVTMSGSSSIQTGYINMTCTSTTTTSESWAKWVLNDFYQDGILRNNSENSNLTGTSVSTSCNALNIPGTQVWECYGEHGIGLDDGTELIKYSYATKNW</sequence>
<organism evidence="2 3">
    <name type="scientific">Dehalobacter restrictus</name>
    <dbReference type="NCBI Taxonomy" id="55583"/>
    <lineage>
        <taxon>Bacteria</taxon>
        <taxon>Bacillati</taxon>
        <taxon>Bacillota</taxon>
        <taxon>Clostridia</taxon>
        <taxon>Eubacteriales</taxon>
        <taxon>Desulfitobacteriaceae</taxon>
        <taxon>Dehalobacter</taxon>
    </lineage>
</organism>
<proteinExistence type="predicted"/>
<protein>
    <recommendedName>
        <fullName evidence="4">Ig-like domain-containing protein</fullName>
    </recommendedName>
</protein>
<keyword evidence="1" id="KW-0732">Signal</keyword>
<dbReference type="EMBL" id="CP046996">
    <property type="protein sequence ID" value="QHA00237.1"/>
    <property type="molecule type" value="Genomic_DNA"/>
</dbReference>
<accession>A0A857DH67</accession>
<evidence type="ECO:0000313" key="3">
    <source>
        <dbReference type="Proteomes" id="UP000430508"/>
    </source>
</evidence>
<evidence type="ECO:0008006" key="4">
    <source>
        <dbReference type="Google" id="ProtNLM"/>
    </source>
</evidence>
<feature type="chain" id="PRO_5032479134" description="Ig-like domain-containing protein" evidence="1">
    <location>
        <begin position="24"/>
        <end position="120"/>
    </location>
</feature>
<evidence type="ECO:0000256" key="1">
    <source>
        <dbReference type="SAM" id="SignalP"/>
    </source>
</evidence>
<dbReference type="Proteomes" id="UP000430508">
    <property type="component" value="Chromosome"/>
</dbReference>
<name>A0A857DH67_9FIRM</name>
<dbReference type="AlphaFoldDB" id="A0A857DH67"/>
<evidence type="ECO:0000313" key="2">
    <source>
        <dbReference type="EMBL" id="QHA00237.1"/>
    </source>
</evidence>
<gene>
    <name evidence="2" type="ORF">GQ588_06010</name>
</gene>
<reference evidence="2 3" key="1">
    <citation type="submission" date="2019-12" db="EMBL/GenBank/DDBJ databases">
        <title>Sequence classification of anaerobic respiratory reductive dehalogenases: First we see many, then we see few.</title>
        <authorList>
            <person name="Molenda O."/>
            <person name="Puentes Jacome L.A."/>
            <person name="Cao X."/>
            <person name="Nesbo C.L."/>
            <person name="Tang S."/>
            <person name="Morson N."/>
            <person name="Patron J."/>
            <person name="Lomheim L."/>
            <person name="Wishart D.S."/>
            <person name="Edwards E.A."/>
        </authorList>
    </citation>
    <scope>NUCLEOTIDE SEQUENCE [LARGE SCALE GENOMIC DNA]</scope>
    <source>
        <strain evidence="2 3">12DCA</strain>
    </source>
</reference>